<dbReference type="PROSITE" id="PS50234">
    <property type="entry name" value="VWFA"/>
    <property type="match status" value="1"/>
</dbReference>
<keyword evidence="3 5" id="KW-1133">Transmembrane helix</keyword>
<dbReference type="EMBL" id="LT629701">
    <property type="protein sequence ID" value="SDM68870.1"/>
    <property type="molecule type" value="Genomic_DNA"/>
</dbReference>
<dbReference type="PANTHER" id="PTHR22550">
    <property type="entry name" value="SPORE GERMINATION PROTEIN"/>
    <property type="match status" value="1"/>
</dbReference>
<feature type="domain" description="VWFA" evidence="6">
    <location>
        <begin position="93"/>
        <end position="289"/>
    </location>
</feature>
<feature type="transmembrane region" description="Helical" evidence="5">
    <location>
        <begin position="62"/>
        <end position="80"/>
    </location>
</feature>
<evidence type="ECO:0000256" key="4">
    <source>
        <dbReference type="ARBA" id="ARBA00023136"/>
    </source>
</evidence>
<sequence length="329" mass="35089">MFGLSLAGFAHPWWFLLLAGVAALLGWYLWAQRRRKRNVMRFTNLELLEKVAPKRQGWVRHVAPALLLVSMVLLTVAMTGPTGEQRVPRNRATVMLVIDVSLSMKATDVKPDRLTAAQNAAKAFADGLTPGVNLGLISFAGSAAVVVAPTAERAPVKHAIDNLRLGAGTATGDSIASAVAAVDSFGKLITGPEGRPPSRIVLMSDGKQTIPASLEEPRGAFAEAKNAKNAGMPISAISFGTEYGTIEIDGRQQIVPVDDDSMKQIATLSGGDFHKAATESELRRVYDNLGEQIGYETKRADASRPWMVLGTLTLIVAAAVSLVLGQRIP</sequence>
<dbReference type="STRING" id="211114.SAMN04489726_2919"/>
<feature type="transmembrane region" description="Helical" evidence="5">
    <location>
        <begin position="12"/>
        <end position="31"/>
    </location>
</feature>
<protein>
    <submittedName>
        <fullName evidence="7">Ca-activated chloride channel family protein</fullName>
    </submittedName>
</protein>
<evidence type="ECO:0000256" key="2">
    <source>
        <dbReference type="ARBA" id="ARBA00022692"/>
    </source>
</evidence>
<gene>
    <name evidence="7" type="ORF">SAMN04489726_2919</name>
</gene>
<dbReference type="Proteomes" id="UP000183376">
    <property type="component" value="Chromosome I"/>
</dbReference>
<dbReference type="Pfam" id="PF07584">
    <property type="entry name" value="BatA"/>
    <property type="match status" value="1"/>
</dbReference>
<evidence type="ECO:0000256" key="5">
    <source>
        <dbReference type="SAM" id="Phobius"/>
    </source>
</evidence>
<dbReference type="Pfam" id="PF13519">
    <property type="entry name" value="VWA_2"/>
    <property type="match status" value="1"/>
</dbReference>
<dbReference type="NCBIfam" id="NF010238">
    <property type="entry name" value="PRK13685.1"/>
    <property type="match status" value="1"/>
</dbReference>
<organism evidence="7 8">
    <name type="scientific">Allokutzneria albata</name>
    <name type="common">Kibdelosporangium albatum</name>
    <dbReference type="NCBI Taxonomy" id="211114"/>
    <lineage>
        <taxon>Bacteria</taxon>
        <taxon>Bacillati</taxon>
        <taxon>Actinomycetota</taxon>
        <taxon>Actinomycetes</taxon>
        <taxon>Pseudonocardiales</taxon>
        <taxon>Pseudonocardiaceae</taxon>
        <taxon>Allokutzneria</taxon>
    </lineage>
</organism>
<evidence type="ECO:0000259" key="6">
    <source>
        <dbReference type="PROSITE" id="PS50234"/>
    </source>
</evidence>
<evidence type="ECO:0000256" key="3">
    <source>
        <dbReference type="ARBA" id="ARBA00022989"/>
    </source>
</evidence>
<dbReference type="AlphaFoldDB" id="A0A1G9V9W2"/>
<dbReference type="PANTHER" id="PTHR22550:SF5">
    <property type="entry name" value="LEUCINE ZIPPER PROTEIN 4"/>
    <property type="match status" value="1"/>
</dbReference>
<dbReference type="eggNOG" id="COG2304">
    <property type="taxonomic scope" value="Bacteria"/>
</dbReference>
<dbReference type="SMART" id="SM00327">
    <property type="entry name" value="VWA"/>
    <property type="match status" value="1"/>
</dbReference>
<dbReference type="InterPro" id="IPR036465">
    <property type="entry name" value="vWFA_dom_sf"/>
</dbReference>
<keyword evidence="4 5" id="KW-0472">Membrane</keyword>
<name>A0A1G9V9W2_ALLAB</name>
<dbReference type="InterPro" id="IPR050768">
    <property type="entry name" value="UPF0353/GerABKA_families"/>
</dbReference>
<accession>A0A1G9V9W2</accession>
<dbReference type="SUPFAM" id="SSF53300">
    <property type="entry name" value="vWA-like"/>
    <property type="match status" value="1"/>
</dbReference>
<dbReference type="InterPro" id="IPR024163">
    <property type="entry name" value="Aerotolerance_reg_N"/>
</dbReference>
<dbReference type="Gene3D" id="3.40.50.410">
    <property type="entry name" value="von Willebrand factor, type A domain"/>
    <property type="match status" value="1"/>
</dbReference>
<reference evidence="7 8" key="1">
    <citation type="submission" date="2016-10" db="EMBL/GenBank/DDBJ databases">
        <authorList>
            <person name="de Groot N.N."/>
        </authorList>
    </citation>
    <scope>NUCLEOTIDE SEQUENCE [LARGE SCALE GENOMIC DNA]</scope>
    <source>
        <strain evidence="7 8">DSM 44149</strain>
    </source>
</reference>
<proteinExistence type="predicted"/>
<evidence type="ECO:0000256" key="1">
    <source>
        <dbReference type="ARBA" id="ARBA00022475"/>
    </source>
</evidence>
<evidence type="ECO:0000313" key="7">
    <source>
        <dbReference type="EMBL" id="SDM68870.1"/>
    </source>
</evidence>
<keyword evidence="2 5" id="KW-0812">Transmembrane</keyword>
<feature type="transmembrane region" description="Helical" evidence="5">
    <location>
        <begin position="306"/>
        <end position="325"/>
    </location>
</feature>
<keyword evidence="1" id="KW-1003">Cell membrane</keyword>
<keyword evidence="8" id="KW-1185">Reference proteome</keyword>
<dbReference type="InterPro" id="IPR002035">
    <property type="entry name" value="VWF_A"/>
</dbReference>
<evidence type="ECO:0000313" key="8">
    <source>
        <dbReference type="Proteomes" id="UP000183376"/>
    </source>
</evidence>